<reference evidence="3" key="1">
    <citation type="journal article" date="2023" name="G3 (Bethesda)">
        <title>Whole genome assembly and annotation of the endangered Caribbean coral Acropora cervicornis.</title>
        <authorList>
            <person name="Selwyn J.D."/>
            <person name="Vollmer S.V."/>
        </authorList>
    </citation>
    <scope>NUCLEOTIDE SEQUENCE</scope>
    <source>
        <strain evidence="3">K2</strain>
    </source>
</reference>
<dbReference type="CDD" id="cd07061">
    <property type="entry name" value="HP_HAP_like"/>
    <property type="match status" value="1"/>
</dbReference>
<dbReference type="AlphaFoldDB" id="A0AAD9V8X8"/>
<feature type="chain" id="PRO_5042187821" evidence="2">
    <location>
        <begin position="19"/>
        <end position="396"/>
    </location>
</feature>
<organism evidence="3 4">
    <name type="scientific">Acropora cervicornis</name>
    <name type="common">Staghorn coral</name>
    <dbReference type="NCBI Taxonomy" id="6130"/>
    <lineage>
        <taxon>Eukaryota</taxon>
        <taxon>Metazoa</taxon>
        <taxon>Cnidaria</taxon>
        <taxon>Anthozoa</taxon>
        <taxon>Hexacorallia</taxon>
        <taxon>Scleractinia</taxon>
        <taxon>Astrocoeniina</taxon>
        <taxon>Acroporidae</taxon>
        <taxon>Acropora</taxon>
    </lineage>
</organism>
<protein>
    <submittedName>
        <fullName evidence="3">Lysophosphatidic acid phosphatase type 6</fullName>
    </submittedName>
</protein>
<comment type="similarity">
    <text evidence="1">Belongs to the histidine acid phosphatase family.</text>
</comment>
<dbReference type="InterPro" id="IPR033379">
    <property type="entry name" value="Acid_Pase_AS"/>
</dbReference>
<keyword evidence="4" id="KW-1185">Reference proteome</keyword>
<name>A0AAD9V8X8_ACRCE</name>
<proteinExistence type="inferred from homology"/>
<gene>
    <name evidence="3" type="ORF">P5673_011250</name>
</gene>
<dbReference type="PROSITE" id="PS00778">
    <property type="entry name" value="HIS_ACID_PHOSPHAT_2"/>
    <property type="match status" value="1"/>
</dbReference>
<keyword evidence="2" id="KW-0732">Signal</keyword>
<dbReference type="PANTHER" id="PTHR11567">
    <property type="entry name" value="ACID PHOSPHATASE-RELATED"/>
    <property type="match status" value="1"/>
</dbReference>
<dbReference type="InterPro" id="IPR000560">
    <property type="entry name" value="His_Pase_clade-2"/>
</dbReference>
<dbReference type="Pfam" id="PF00328">
    <property type="entry name" value="His_Phos_2"/>
    <property type="match status" value="1"/>
</dbReference>
<dbReference type="PANTHER" id="PTHR11567:SF202">
    <property type="entry name" value="LYSOPHOSPHATIDIC ACID PHOSPHATASE TYPE 6"/>
    <property type="match status" value="1"/>
</dbReference>
<dbReference type="Gene3D" id="3.40.50.1240">
    <property type="entry name" value="Phosphoglycerate mutase-like"/>
    <property type="match status" value="1"/>
</dbReference>
<evidence type="ECO:0000313" key="3">
    <source>
        <dbReference type="EMBL" id="KAK2565292.1"/>
    </source>
</evidence>
<evidence type="ECO:0000256" key="2">
    <source>
        <dbReference type="SAM" id="SignalP"/>
    </source>
</evidence>
<sequence length="396" mass="44807">MAAWSAGRFFRLSTFTVAATGGALKISKGISEKPKENTPNGNMELVLVQIAFRHGARTPIFRSPCQELDHVTWPAELHVGALPHTAVDYQMKHVSGGPAPISETNNRLLKLLLKGGTPVGHLTKVGQQQTYNLGKDCAKNYVEKLKFLQETYSPQEIFVRTTNFQRTIDSARCMVAGMFEKENLKGLTIHTENEENEILYPNSDYCKNLKNWTKYSLSHDGLKKLDGFQNRQEEIYRTLAINYQEKPNVAAHNMKVPKAINQVFNVIEEQALQLFLTMQCGTSHLSGKDILSLAVGLFLEHIVENCEKKINNKNNYKLMLFSSHDTTLVLLLLALGIFNNRWPDFAADVAFELYRDKEKIIPGCGSPFCPLDKFKALVSEYFVRDWDKSCNVELRS</sequence>
<comment type="caution">
    <text evidence="3">The sequence shown here is derived from an EMBL/GenBank/DDBJ whole genome shotgun (WGS) entry which is preliminary data.</text>
</comment>
<evidence type="ECO:0000313" key="4">
    <source>
        <dbReference type="Proteomes" id="UP001249851"/>
    </source>
</evidence>
<dbReference type="GO" id="GO:0016791">
    <property type="term" value="F:phosphatase activity"/>
    <property type="evidence" value="ECO:0007669"/>
    <property type="project" value="TreeGrafter"/>
</dbReference>
<dbReference type="InterPro" id="IPR029033">
    <property type="entry name" value="His_PPase_superfam"/>
</dbReference>
<dbReference type="InterPro" id="IPR050645">
    <property type="entry name" value="Histidine_acid_phosphatase"/>
</dbReference>
<dbReference type="EMBL" id="JARQWQ010000020">
    <property type="protein sequence ID" value="KAK2565292.1"/>
    <property type="molecule type" value="Genomic_DNA"/>
</dbReference>
<dbReference type="SUPFAM" id="SSF53254">
    <property type="entry name" value="Phosphoglycerate mutase-like"/>
    <property type="match status" value="1"/>
</dbReference>
<dbReference type="Proteomes" id="UP001249851">
    <property type="component" value="Unassembled WGS sequence"/>
</dbReference>
<evidence type="ECO:0000256" key="1">
    <source>
        <dbReference type="ARBA" id="ARBA00005375"/>
    </source>
</evidence>
<reference evidence="3" key="2">
    <citation type="journal article" date="2023" name="Science">
        <title>Genomic signatures of disease resistance in endangered staghorn corals.</title>
        <authorList>
            <person name="Vollmer S.V."/>
            <person name="Selwyn J.D."/>
            <person name="Despard B.A."/>
            <person name="Roesel C.L."/>
        </authorList>
    </citation>
    <scope>NUCLEOTIDE SEQUENCE</scope>
    <source>
        <strain evidence="3">K2</strain>
    </source>
</reference>
<feature type="signal peptide" evidence="2">
    <location>
        <begin position="1"/>
        <end position="18"/>
    </location>
</feature>
<accession>A0AAD9V8X8</accession>